<comment type="subcellular location">
    <subcellularLocation>
        <location evidence="2">Cell outer membrane</location>
        <topology evidence="2">Multi-pass membrane protein</topology>
    </subcellularLocation>
</comment>
<keyword evidence="5" id="KW-1185">Reference proteome</keyword>
<sequence length="686" mass="75572">MILRTLFVMLLLLGSPFFYGYGNSANPSFFEFGCLTLDGSLSDSTRVARAASTPVLESPFYVAFFPEGGQLVNGHLNQVAFKVMDANGVGLEVSGEIREDNNIKVRDIATTKLGVGKFQLLPRNGIAYKAFIHHKGRFHEFELPRSNAEGVVMQVIEHPNRFQINISSTFRRGIDGFLFVAEQRQGTILHSNLKGQESGAIVTLPKEDLQHGVVQLTLFNNLGEMISQRLVFHKQEETVSKVQLLPSKSEFGQQEKVSLRIHLAPSIDEGRGRASLSVIKVDEPSAPASQNLDFQDDEAKQLLDILLMTKDVRTYGSSLGTSSHFSGKRTVLEKGVTLSGTIKKSVDHQSVPALVSLSYKNDDAIGYDQVQTDENGRFEFRNLDFPDTTMVILQAKKLNMGPHKKVSKEQQTSDVFISLDNVGHQQVAVGEAMNELFPNLNLNEGKRNIQGDSKEVYTLDADDHTIILEEVKVESDESKKKEYYAKRRLLIKDPSHTVDFDEVPKTLIGSGSLLNVLQGRLPGVSIRGNAIYLRGNSSLKGNNQALILIDNMPTDSSAVLGLSLHEIDFIDIVKGPRTAIYGARAGNGIVAIYTKTGVQKQTEKKTKIAILSFKHPGLVQAGQNTSEKNKTKKADVLFWNPDVVLDKPETTISFNTADAAGTYQIVLDGVTPSGEPLLARTYIEVK</sequence>
<dbReference type="PANTHER" id="PTHR30069">
    <property type="entry name" value="TONB-DEPENDENT OUTER MEMBRANE RECEPTOR"/>
    <property type="match status" value="1"/>
</dbReference>
<comment type="caution">
    <text evidence="4">The sequence shown here is derived from an EMBL/GenBank/DDBJ whole genome shotgun (WGS) entry which is preliminary data.</text>
</comment>
<evidence type="ECO:0000256" key="1">
    <source>
        <dbReference type="ARBA" id="ARBA00022729"/>
    </source>
</evidence>
<dbReference type="InterPro" id="IPR039426">
    <property type="entry name" value="TonB-dep_rcpt-like"/>
</dbReference>
<dbReference type="RefSeq" id="WP_136566695.1">
    <property type="nucleotide sequence ID" value="NZ_SNTZ01000005.1"/>
</dbReference>
<dbReference type="OrthoDB" id="679547at2"/>
<keyword evidence="1" id="KW-0732">Signal</keyword>
<dbReference type="GO" id="GO:0009279">
    <property type="term" value="C:cell outer membrane"/>
    <property type="evidence" value="ECO:0007669"/>
    <property type="project" value="UniProtKB-SubCell"/>
</dbReference>
<dbReference type="Proteomes" id="UP000310406">
    <property type="component" value="Unassembled WGS sequence"/>
</dbReference>
<name>A0A4S8RUH0_9FLAO</name>
<evidence type="ECO:0000259" key="3">
    <source>
        <dbReference type="Pfam" id="PF07715"/>
    </source>
</evidence>
<keyword evidence="2" id="KW-0998">Cell outer membrane</keyword>
<dbReference type="PANTHER" id="PTHR30069:SF29">
    <property type="entry name" value="HEMOGLOBIN AND HEMOGLOBIN-HAPTOGLOBIN-BINDING PROTEIN 1-RELATED"/>
    <property type="match status" value="1"/>
</dbReference>
<protein>
    <recommendedName>
        <fullName evidence="3">TonB-dependent receptor plug domain-containing protein</fullName>
    </recommendedName>
</protein>
<gene>
    <name evidence="4" type="ORF">EZV76_11430</name>
</gene>
<dbReference type="InterPro" id="IPR037066">
    <property type="entry name" value="Plug_dom_sf"/>
</dbReference>
<dbReference type="Gene3D" id="2.170.130.10">
    <property type="entry name" value="TonB-dependent receptor, plug domain"/>
    <property type="match status" value="1"/>
</dbReference>
<keyword evidence="2" id="KW-0472">Membrane</keyword>
<dbReference type="PROSITE" id="PS52016">
    <property type="entry name" value="TONB_DEPENDENT_REC_3"/>
    <property type="match status" value="1"/>
</dbReference>
<keyword evidence="2" id="KW-0813">Transport</keyword>
<evidence type="ECO:0000313" key="4">
    <source>
        <dbReference type="EMBL" id="THV58869.1"/>
    </source>
</evidence>
<dbReference type="Pfam" id="PF07715">
    <property type="entry name" value="Plug"/>
    <property type="match status" value="1"/>
</dbReference>
<proteinExistence type="inferred from homology"/>
<dbReference type="GO" id="GO:0015344">
    <property type="term" value="F:siderophore uptake transmembrane transporter activity"/>
    <property type="evidence" value="ECO:0007669"/>
    <property type="project" value="TreeGrafter"/>
</dbReference>
<dbReference type="EMBL" id="SNTZ01000005">
    <property type="protein sequence ID" value="THV58869.1"/>
    <property type="molecule type" value="Genomic_DNA"/>
</dbReference>
<evidence type="ECO:0000256" key="2">
    <source>
        <dbReference type="PROSITE-ProRule" id="PRU01360"/>
    </source>
</evidence>
<dbReference type="InterPro" id="IPR012910">
    <property type="entry name" value="Plug_dom"/>
</dbReference>
<reference evidence="4 5" key="1">
    <citation type="submission" date="2019-03" db="EMBL/GenBank/DDBJ databases">
        <title>Muricauda SCR12 sp.nov, a marine bacterium isolated from Pacific Ocean:the Okinawa trough.</title>
        <authorList>
            <person name="Liu L."/>
        </authorList>
    </citation>
    <scope>NUCLEOTIDE SEQUENCE [LARGE SCALE GENOMIC DNA]</scope>
    <source>
        <strain evidence="4 5">SCR12</strain>
    </source>
</reference>
<accession>A0A4S8RUH0</accession>
<organism evidence="4 5">
    <name type="scientific">Flagellimonas alvinocaridis</name>
    <dbReference type="NCBI Taxonomy" id="2530200"/>
    <lineage>
        <taxon>Bacteria</taxon>
        <taxon>Pseudomonadati</taxon>
        <taxon>Bacteroidota</taxon>
        <taxon>Flavobacteriia</taxon>
        <taxon>Flavobacteriales</taxon>
        <taxon>Flavobacteriaceae</taxon>
        <taxon>Flagellimonas</taxon>
    </lineage>
</organism>
<comment type="similarity">
    <text evidence="2">Belongs to the TonB-dependent receptor family.</text>
</comment>
<feature type="domain" description="TonB-dependent receptor plug" evidence="3">
    <location>
        <begin position="509"/>
        <end position="589"/>
    </location>
</feature>
<dbReference type="SUPFAM" id="SSF56935">
    <property type="entry name" value="Porins"/>
    <property type="match status" value="1"/>
</dbReference>
<keyword evidence="2" id="KW-1134">Transmembrane beta strand</keyword>
<dbReference type="GO" id="GO:0044718">
    <property type="term" value="P:siderophore transmembrane transport"/>
    <property type="evidence" value="ECO:0007669"/>
    <property type="project" value="TreeGrafter"/>
</dbReference>
<keyword evidence="2" id="KW-0812">Transmembrane</keyword>
<dbReference type="AlphaFoldDB" id="A0A4S8RUH0"/>
<evidence type="ECO:0000313" key="5">
    <source>
        <dbReference type="Proteomes" id="UP000310406"/>
    </source>
</evidence>